<dbReference type="InterPro" id="IPR000845">
    <property type="entry name" value="Nucleoside_phosphorylase_d"/>
</dbReference>
<dbReference type="PANTHER" id="PTHR46082">
    <property type="entry name" value="ATP/GTP-BINDING PROTEIN-RELATED"/>
    <property type="match status" value="1"/>
</dbReference>
<organism evidence="3 4">
    <name type="scientific">Microdochium trichocladiopsis</name>
    <dbReference type="NCBI Taxonomy" id="1682393"/>
    <lineage>
        <taxon>Eukaryota</taxon>
        <taxon>Fungi</taxon>
        <taxon>Dikarya</taxon>
        <taxon>Ascomycota</taxon>
        <taxon>Pezizomycotina</taxon>
        <taxon>Sordariomycetes</taxon>
        <taxon>Xylariomycetidae</taxon>
        <taxon>Xylariales</taxon>
        <taxon>Microdochiaceae</taxon>
        <taxon>Microdochium</taxon>
    </lineage>
</organism>
<evidence type="ECO:0000256" key="1">
    <source>
        <dbReference type="SAM" id="MobiDB-lite"/>
    </source>
</evidence>
<dbReference type="RefSeq" id="XP_046006772.1">
    <property type="nucleotide sequence ID" value="XM_046151408.1"/>
</dbReference>
<evidence type="ECO:0000313" key="3">
    <source>
        <dbReference type="EMBL" id="KAH7018505.1"/>
    </source>
</evidence>
<dbReference type="Gene3D" id="3.40.50.1580">
    <property type="entry name" value="Nucleoside phosphorylase domain"/>
    <property type="match status" value="1"/>
</dbReference>
<dbReference type="Pfam" id="PF01048">
    <property type="entry name" value="PNP_UDP_1"/>
    <property type="match status" value="1"/>
</dbReference>
<reference evidence="3" key="1">
    <citation type="journal article" date="2021" name="Nat. Commun.">
        <title>Genetic determinants of endophytism in the Arabidopsis root mycobiome.</title>
        <authorList>
            <person name="Mesny F."/>
            <person name="Miyauchi S."/>
            <person name="Thiergart T."/>
            <person name="Pickel B."/>
            <person name="Atanasova L."/>
            <person name="Karlsson M."/>
            <person name="Huettel B."/>
            <person name="Barry K.W."/>
            <person name="Haridas S."/>
            <person name="Chen C."/>
            <person name="Bauer D."/>
            <person name="Andreopoulos W."/>
            <person name="Pangilinan J."/>
            <person name="LaButti K."/>
            <person name="Riley R."/>
            <person name="Lipzen A."/>
            <person name="Clum A."/>
            <person name="Drula E."/>
            <person name="Henrissat B."/>
            <person name="Kohler A."/>
            <person name="Grigoriev I.V."/>
            <person name="Martin F.M."/>
            <person name="Hacquard S."/>
        </authorList>
    </citation>
    <scope>NUCLEOTIDE SEQUENCE</scope>
    <source>
        <strain evidence="3">MPI-CAGE-CH-0230</strain>
    </source>
</reference>
<feature type="compositionally biased region" description="Polar residues" evidence="1">
    <location>
        <begin position="14"/>
        <end position="23"/>
    </location>
</feature>
<sequence length="1495" mass="165894">MELSVAEPIDANGGPSSVQTQPDGSLAKIVIEPTPRNQSLYNEVRTQHEFKRRPVHVAPPLSKYGTLRLAPASSTNDSAPFVSQEGGHQRKGRRRRSLQWEKRLTAAVLRRFDIACQLHRKKKIMCSCYDLSLLEEAWLQKQVAAPSSMTNDHTPRQDHYDGGDSHPAGLVSLMPFGHEDEHDRSTHVDRINTQPDFGYGSDLAWPYGEPRHQKHQSHDSRNNNLSPLAEDIISGPYSEMDTDSQDSSELYSVNTDVLTQYSDAGSLLAREDSYSAAFACKLRDDIKSHLQDPNDLLRASSKISSLLQSFSLELSRCDSRQLLRDLTFQIHKNRSIIVEQVCDLNSGTKNMPSNIFENNDDEHNESDDSSPHRLKAPTRRSRQAILDWVHQQDDSVGDPLELPETEDAMDHSEFARYGDIVDGSPAYQWLLSTIRLVSSLWAPETDIFTEIRTAVAEVLVPARISRYRQVQAFSAAIDIHWDPTKFFHGQEYDQLPFEVFKKVIVFTGGQVNAQATTCEEYLCSVWPCTAPIMLRCLEALLRDDHCYIQLGHDVLFSGSDVHMFGGTDCVSAVIRGSAILIGELCEQLAWLGATFRECHPHGNLSFCTPFIDSLRKMANGYLFCTIRFRRQSITQTDQSLRGTCWHILCGSRCIVRGFPIPARAPDQCGLEISVGLMAALSQARYLNNFRSTLTIKGFSTLIYPSYLQGNVIGWHLEHNKDGSHMSFSRGVKVDRIDISTHEAGTCRHILGWCSDSIILAGTSVASYNIEHSGLPLVVDGCSLKGAEMRRGILVASVRAFMLGNQDISKRLTRDSFTTNMKWLETQKVVLWDEGDKRGWMVNGPSALLHILRAYIRHMETGAYQSILLLRNEDIIECGENYSARMAIQTLLEPQNRRKKLFVDDEETLQDKIEYFYNVLDQLIGYQEHRAGTDSKLRPQQRRDLLEGWDLESFAASADPIKPRIATIPVIGRSWVDFVNAMRAPILFGRGFGDIIQQSPACDAATTWSRVPIDSYYLTALYSDLPRCEMVLNRTYQWMLQFGENAIWHGPGLGPIVEGHGASRRLDASALVQVLLPKGASDEHRVTEVPKIATHRQLALIFGHNPSFSWSWGESGPPVRGEVSRPPKSAAQRVVSPDSGFWSGSSASTSQSVPPPPQQWIPEIAILCALPLELKAVRALFENSHHYDGPTIEGDSNSYVSGRFGGYNVVASSIGYGRSQASSGFANVMRSFRHLQFCLLVGIGGGIPSATNDVRLGDVVVGTPSGYKPGVVQYDAGKAFEGYVEASQLYPVQPPRELLSAISRLRSAPSPPKEPLEVDIQHIVRANPSSCHPGLARDILYEAEPSQTPGRTSACAEKSCHCRALPRAARPSTTPVVHYGVIASGGYVVKSAALRDDFARRFGALCVEMEAAALVDVQKPCLVIRGICDYADAHKNDAWQEYAAASAAAYAKYLLEQSRMGAGSSARVATRTTRRDSADAVATARAGKRPCLDWES</sequence>
<feature type="compositionally biased region" description="Acidic residues" evidence="1">
    <location>
        <begin position="358"/>
        <end position="368"/>
    </location>
</feature>
<dbReference type="OrthoDB" id="1577640at2759"/>
<keyword evidence="4" id="KW-1185">Reference proteome</keyword>
<dbReference type="CDD" id="cd09008">
    <property type="entry name" value="MTAN"/>
    <property type="match status" value="1"/>
</dbReference>
<dbReference type="InterPro" id="IPR035994">
    <property type="entry name" value="Nucleoside_phosphorylase_sf"/>
</dbReference>
<dbReference type="PANTHER" id="PTHR46082:SF6">
    <property type="entry name" value="AAA+ ATPASE DOMAIN-CONTAINING PROTEIN-RELATED"/>
    <property type="match status" value="1"/>
</dbReference>
<protein>
    <recommendedName>
        <fullName evidence="2">Nucleoside phosphorylase domain-containing protein</fullName>
    </recommendedName>
</protein>
<accession>A0A9P8XV83</accession>
<evidence type="ECO:0000313" key="4">
    <source>
        <dbReference type="Proteomes" id="UP000756346"/>
    </source>
</evidence>
<feature type="region of interest" description="Disordered" evidence="1">
    <location>
        <begin position="70"/>
        <end position="97"/>
    </location>
</feature>
<dbReference type="Proteomes" id="UP000756346">
    <property type="component" value="Unassembled WGS sequence"/>
</dbReference>
<dbReference type="GO" id="GO:0009116">
    <property type="term" value="P:nucleoside metabolic process"/>
    <property type="evidence" value="ECO:0007669"/>
    <property type="project" value="InterPro"/>
</dbReference>
<dbReference type="GeneID" id="70180954"/>
<name>A0A9P8XV83_9PEZI</name>
<feature type="region of interest" description="Disordered" evidence="1">
    <location>
        <begin position="1112"/>
        <end position="1155"/>
    </location>
</feature>
<dbReference type="InterPro" id="IPR053137">
    <property type="entry name" value="NLR-like"/>
</dbReference>
<dbReference type="GO" id="GO:0003824">
    <property type="term" value="F:catalytic activity"/>
    <property type="evidence" value="ECO:0007669"/>
    <property type="project" value="InterPro"/>
</dbReference>
<evidence type="ECO:0000259" key="2">
    <source>
        <dbReference type="Pfam" id="PF01048"/>
    </source>
</evidence>
<feature type="compositionally biased region" description="Low complexity" evidence="1">
    <location>
        <begin position="1135"/>
        <end position="1151"/>
    </location>
</feature>
<feature type="domain" description="Nucleoside phosphorylase" evidence="2">
    <location>
        <begin position="1162"/>
        <end position="1444"/>
    </location>
</feature>
<comment type="caution">
    <text evidence="3">The sequence shown here is derived from an EMBL/GenBank/DDBJ whole genome shotgun (WGS) entry which is preliminary data.</text>
</comment>
<gene>
    <name evidence="3" type="ORF">B0I36DRAFT_277100</name>
</gene>
<proteinExistence type="predicted"/>
<dbReference type="EMBL" id="JAGTJQ010000011">
    <property type="protein sequence ID" value="KAH7018505.1"/>
    <property type="molecule type" value="Genomic_DNA"/>
</dbReference>
<feature type="region of interest" description="Disordered" evidence="1">
    <location>
        <begin position="352"/>
        <end position="378"/>
    </location>
</feature>
<dbReference type="SUPFAM" id="SSF53167">
    <property type="entry name" value="Purine and uridine phosphorylases"/>
    <property type="match status" value="1"/>
</dbReference>
<feature type="region of interest" description="Disordered" evidence="1">
    <location>
        <begin position="1"/>
        <end position="25"/>
    </location>
</feature>